<accession>A0A5B2VFD8</accession>
<dbReference type="OrthoDB" id="8449625at2"/>
<dbReference type="EMBL" id="VUOA01000018">
    <property type="protein sequence ID" value="KAA2237674.1"/>
    <property type="molecule type" value="Genomic_DNA"/>
</dbReference>
<name>A0A5B2VFD8_9HYPH</name>
<gene>
    <name evidence="1" type="ORF">F0L46_08310</name>
</gene>
<dbReference type="Proteomes" id="UP000323142">
    <property type="component" value="Unassembled WGS sequence"/>
</dbReference>
<keyword evidence="2" id="KW-1185">Reference proteome</keyword>
<proteinExistence type="predicted"/>
<dbReference type="RefSeq" id="WP_149816621.1">
    <property type="nucleotide sequence ID" value="NZ_VUOA01000018.1"/>
</dbReference>
<organism evidence="1 2">
    <name type="scientific">Salinarimonas soli</name>
    <dbReference type="NCBI Taxonomy" id="1638099"/>
    <lineage>
        <taxon>Bacteria</taxon>
        <taxon>Pseudomonadati</taxon>
        <taxon>Pseudomonadota</taxon>
        <taxon>Alphaproteobacteria</taxon>
        <taxon>Hyphomicrobiales</taxon>
        <taxon>Salinarimonadaceae</taxon>
        <taxon>Salinarimonas</taxon>
    </lineage>
</organism>
<sequence>MPLLDVSDLLSDPMFAEETPIRVRRTLRMVSDRGRAVDDVVEILEIEGVVTQGSGSPLVRAPEGSRILSTITVHSDTRLTTGTDEYDADVVIWGGRDYTVMNAADWSTFGAGFCSATCAAIAPAGG</sequence>
<dbReference type="AlphaFoldDB" id="A0A5B2VFD8"/>
<protein>
    <recommendedName>
        <fullName evidence="3">Bacteriophage protein</fullName>
    </recommendedName>
</protein>
<evidence type="ECO:0000313" key="1">
    <source>
        <dbReference type="EMBL" id="KAA2237674.1"/>
    </source>
</evidence>
<comment type="caution">
    <text evidence="1">The sequence shown here is derived from an EMBL/GenBank/DDBJ whole genome shotgun (WGS) entry which is preliminary data.</text>
</comment>
<reference evidence="1 2" key="1">
    <citation type="submission" date="2019-09" db="EMBL/GenBank/DDBJ databases">
        <title>Salinarimonas rosea gen. nov., sp. nov., a new member of the a-2 subgroup of the Proteobacteria.</title>
        <authorList>
            <person name="Liu J."/>
        </authorList>
    </citation>
    <scope>NUCLEOTIDE SEQUENCE [LARGE SCALE GENOMIC DNA]</scope>
    <source>
        <strain evidence="1 2">BN140002</strain>
    </source>
</reference>
<evidence type="ECO:0000313" key="2">
    <source>
        <dbReference type="Proteomes" id="UP000323142"/>
    </source>
</evidence>
<reference evidence="1 2" key="2">
    <citation type="submission" date="2019-09" db="EMBL/GenBank/DDBJ databases">
        <authorList>
            <person name="Jin C."/>
        </authorList>
    </citation>
    <scope>NUCLEOTIDE SEQUENCE [LARGE SCALE GENOMIC DNA]</scope>
    <source>
        <strain evidence="1 2">BN140002</strain>
    </source>
</reference>
<evidence type="ECO:0008006" key="3">
    <source>
        <dbReference type="Google" id="ProtNLM"/>
    </source>
</evidence>